<proteinExistence type="predicted"/>
<keyword evidence="6" id="KW-0695">RNA-directed DNA polymerase</keyword>
<reference evidence="8" key="2">
    <citation type="journal article" date="2024" name="Plant">
        <title>Genomic evolution and insights into agronomic trait innovations of Sesamum species.</title>
        <authorList>
            <person name="Miao H."/>
            <person name="Wang L."/>
            <person name="Qu L."/>
            <person name="Liu H."/>
            <person name="Sun Y."/>
            <person name="Le M."/>
            <person name="Wang Q."/>
            <person name="Wei S."/>
            <person name="Zheng Y."/>
            <person name="Lin W."/>
            <person name="Duan Y."/>
            <person name="Cao H."/>
            <person name="Xiong S."/>
            <person name="Wang X."/>
            <person name="Wei L."/>
            <person name="Li C."/>
            <person name="Ma Q."/>
            <person name="Ju M."/>
            <person name="Zhao R."/>
            <person name="Li G."/>
            <person name="Mu C."/>
            <person name="Tian Q."/>
            <person name="Mei H."/>
            <person name="Zhang T."/>
            <person name="Gao T."/>
            <person name="Zhang H."/>
        </authorList>
    </citation>
    <scope>NUCLEOTIDE SEQUENCE</scope>
    <source>
        <strain evidence="8">KEN8</strain>
    </source>
</reference>
<dbReference type="GO" id="GO:0016787">
    <property type="term" value="F:hydrolase activity"/>
    <property type="evidence" value="ECO:0007669"/>
    <property type="project" value="UniProtKB-KW"/>
</dbReference>
<protein>
    <submittedName>
        <fullName evidence="8">Retrovirus-related Pol polyprotein from transposon.6</fullName>
    </submittedName>
</protein>
<sequence>MPLKPFTFEKHNESSPLVLVLPDYSKEFTVETDASGFGIEVVLLQQGRPIAYMSKALSDKQLGMSFYDKEMLVVVIAILKWRPYLIGRHFFIKTDHQSLKYLMEQKVSTPS</sequence>
<dbReference type="PANTHER" id="PTHR37984:SF5">
    <property type="entry name" value="PROTEIN NYNRIN-LIKE"/>
    <property type="match status" value="1"/>
</dbReference>
<dbReference type="AlphaFoldDB" id="A0AAW2P7H0"/>
<dbReference type="SUPFAM" id="SSF56672">
    <property type="entry name" value="DNA/RNA polymerases"/>
    <property type="match status" value="1"/>
</dbReference>
<accession>A0AAW2P7H0</accession>
<keyword evidence="4" id="KW-0255">Endonuclease</keyword>
<evidence type="ECO:0000256" key="6">
    <source>
        <dbReference type="ARBA" id="ARBA00022918"/>
    </source>
</evidence>
<dbReference type="InterPro" id="IPR050951">
    <property type="entry name" value="Retrovirus_Pol_polyprotein"/>
</dbReference>
<gene>
    <name evidence="8" type="ORF">Scaly_1538000</name>
</gene>
<dbReference type="GO" id="GO:0003964">
    <property type="term" value="F:RNA-directed DNA polymerase activity"/>
    <property type="evidence" value="ECO:0007669"/>
    <property type="project" value="UniProtKB-KW"/>
</dbReference>
<evidence type="ECO:0000313" key="8">
    <source>
        <dbReference type="EMBL" id="KAL0351493.1"/>
    </source>
</evidence>
<dbReference type="Gene3D" id="3.10.20.370">
    <property type="match status" value="1"/>
</dbReference>
<keyword evidence="1" id="KW-0808">Transferase</keyword>
<evidence type="ECO:0000256" key="5">
    <source>
        <dbReference type="ARBA" id="ARBA00022801"/>
    </source>
</evidence>
<evidence type="ECO:0000256" key="3">
    <source>
        <dbReference type="ARBA" id="ARBA00022722"/>
    </source>
</evidence>
<comment type="caution">
    <text evidence="8">The sequence shown here is derived from an EMBL/GenBank/DDBJ whole genome shotgun (WGS) entry which is preliminary data.</text>
</comment>
<dbReference type="PANTHER" id="PTHR37984">
    <property type="entry name" value="PROTEIN CBG26694"/>
    <property type="match status" value="1"/>
</dbReference>
<dbReference type="CDD" id="cd09274">
    <property type="entry name" value="RNase_HI_RT_Ty3"/>
    <property type="match status" value="1"/>
</dbReference>
<reference evidence="8" key="1">
    <citation type="submission" date="2020-06" db="EMBL/GenBank/DDBJ databases">
        <authorList>
            <person name="Li T."/>
            <person name="Hu X."/>
            <person name="Zhang T."/>
            <person name="Song X."/>
            <person name="Zhang H."/>
            <person name="Dai N."/>
            <person name="Sheng W."/>
            <person name="Hou X."/>
            <person name="Wei L."/>
        </authorList>
    </citation>
    <scope>NUCLEOTIDE SEQUENCE</scope>
    <source>
        <strain evidence="8">KEN8</strain>
        <tissue evidence="8">Leaf</tissue>
    </source>
</reference>
<evidence type="ECO:0000256" key="4">
    <source>
        <dbReference type="ARBA" id="ARBA00022759"/>
    </source>
</evidence>
<dbReference type="InterPro" id="IPR043502">
    <property type="entry name" value="DNA/RNA_pol_sf"/>
</dbReference>
<dbReference type="Pfam" id="PF17917">
    <property type="entry name" value="RT_RNaseH"/>
    <property type="match status" value="1"/>
</dbReference>
<dbReference type="EMBL" id="JACGWM010000009">
    <property type="protein sequence ID" value="KAL0351493.1"/>
    <property type="molecule type" value="Genomic_DNA"/>
</dbReference>
<dbReference type="GO" id="GO:0004519">
    <property type="term" value="F:endonuclease activity"/>
    <property type="evidence" value="ECO:0007669"/>
    <property type="project" value="UniProtKB-KW"/>
</dbReference>
<evidence type="ECO:0000256" key="1">
    <source>
        <dbReference type="ARBA" id="ARBA00022679"/>
    </source>
</evidence>
<name>A0AAW2P7H0_9LAMI</name>
<organism evidence="8">
    <name type="scientific">Sesamum calycinum</name>
    <dbReference type="NCBI Taxonomy" id="2727403"/>
    <lineage>
        <taxon>Eukaryota</taxon>
        <taxon>Viridiplantae</taxon>
        <taxon>Streptophyta</taxon>
        <taxon>Embryophyta</taxon>
        <taxon>Tracheophyta</taxon>
        <taxon>Spermatophyta</taxon>
        <taxon>Magnoliopsida</taxon>
        <taxon>eudicotyledons</taxon>
        <taxon>Gunneridae</taxon>
        <taxon>Pentapetalae</taxon>
        <taxon>asterids</taxon>
        <taxon>lamiids</taxon>
        <taxon>Lamiales</taxon>
        <taxon>Pedaliaceae</taxon>
        <taxon>Sesamum</taxon>
    </lineage>
</organism>
<evidence type="ECO:0000256" key="2">
    <source>
        <dbReference type="ARBA" id="ARBA00022695"/>
    </source>
</evidence>
<keyword evidence="2" id="KW-0548">Nucleotidyltransferase</keyword>
<dbReference type="InterPro" id="IPR041373">
    <property type="entry name" value="RT_RNaseH"/>
</dbReference>
<keyword evidence="3" id="KW-0540">Nuclease</keyword>
<feature type="domain" description="Reverse transcriptase RNase H-like" evidence="7">
    <location>
        <begin position="23"/>
        <end position="107"/>
    </location>
</feature>
<keyword evidence="5" id="KW-0378">Hydrolase</keyword>
<evidence type="ECO:0000259" key="7">
    <source>
        <dbReference type="Pfam" id="PF17917"/>
    </source>
</evidence>